<dbReference type="Pfam" id="PF00646">
    <property type="entry name" value="F-box"/>
    <property type="match status" value="1"/>
</dbReference>
<feature type="compositionally biased region" description="Pro residues" evidence="1">
    <location>
        <begin position="44"/>
        <end position="63"/>
    </location>
</feature>
<evidence type="ECO:0000259" key="2">
    <source>
        <dbReference type="PROSITE" id="PS50181"/>
    </source>
</evidence>
<dbReference type="EMBL" id="RWGY01000011">
    <property type="protein sequence ID" value="TVU31722.1"/>
    <property type="molecule type" value="Genomic_DNA"/>
</dbReference>
<name>A0A5J9V6A9_9POAL</name>
<proteinExistence type="predicted"/>
<gene>
    <name evidence="3" type="ORF">EJB05_23420</name>
</gene>
<feature type="compositionally biased region" description="Basic and acidic residues" evidence="1">
    <location>
        <begin position="73"/>
        <end position="86"/>
    </location>
</feature>
<dbReference type="OrthoDB" id="690324at2759"/>
<dbReference type="SUPFAM" id="SSF81383">
    <property type="entry name" value="F-box domain"/>
    <property type="match status" value="1"/>
</dbReference>
<protein>
    <recommendedName>
        <fullName evidence="2">F-box domain-containing protein</fullName>
    </recommendedName>
</protein>
<dbReference type="PANTHER" id="PTHR32133:SF408">
    <property type="entry name" value="OS07G0120400 PROTEIN"/>
    <property type="match status" value="1"/>
</dbReference>
<dbReference type="PANTHER" id="PTHR32133">
    <property type="entry name" value="OS07G0120400 PROTEIN"/>
    <property type="match status" value="1"/>
</dbReference>
<dbReference type="Gramene" id="TVU31722">
    <property type="protein sequence ID" value="TVU31722"/>
    <property type="gene ID" value="EJB05_23420"/>
</dbReference>
<comment type="caution">
    <text evidence="3">The sequence shown here is derived from an EMBL/GenBank/DDBJ whole genome shotgun (WGS) entry which is preliminary data.</text>
</comment>
<sequence>MPPRRRPALPQPRASIDATTCPDGEIESSATNGPSRRRRSPHPLAAPPPPSSSVQPPTPPPSPGRATGLPPRAEAERRNDAGDRPRSASRPISVSLEDLPDDLIARILLRLPQDDPSSLLSASLVCKHWLGIVTDPDFLRPPGAFHRTPSMLGFFDPGTSDSDTPRFIATTASAFSLPNAMPDRNQWELLDCRHGRAIFFSWESHDLLVWEPLTGSSGSCELRQVTKCISISYLTWGVICTANGCDHRCCQGGPFLLVFVFYSCGDYPDPDVYEYEEVIAACVYSSVTGEGGEWRKIGMDMEPVIREVPSILIGRNLYFSLMADTHVLEYHLDGQQGMALIPLPLYQLEERDEYRIAEDDGRLGVVVLAGSTLSLWSTDQKDDDARWARRWVMQLHNPLQLQAEQAVQLLGFVEGVNIAAGEYIFTIEPKSGKVKSIADGGASSKSCFRLSPSTGQVDEIVLRALEIIVA</sequence>
<feature type="region of interest" description="Disordered" evidence="1">
    <location>
        <begin position="1"/>
        <end position="94"/>
    </location>
</feature>
<feature type="non-terminal residue" evidence="3">
    <location>
        <position position="1"/>
    </location>
</feature>
<dbReference type="Proteomes" id="UP000324897">
    <property type="component" value="Chromosome 1"/>
</dbReference>
<dbReference type="AlphaFoldDB" id="A0A5J9V6A9"/>
<evidence type="ECO:0000313" key="3">
    <source>
        <dbReference type="EMBL" id="TVU31722.1"/>
    </source>
</evidence>
<keyword evidence="4" id="KW-1185">Reference proteome</keyword>
<feature type="domain" description="F-box" evidence="2">
    <location>
        <begin position="93"/>
        <end position="142"/>
    </location>
</feature>
<evidence type="ECO:0000313" key="4">
    <source>
        <dbReference type="Proteomes" id="UP000324897"/>
    </source>
</evidence>
<evidence type="ECO:0000256" key="1">
    <source>
        <dbReference type="SAM" id="MobiDB-lite"/>
    </source>
</evidence>
<dbReference type="PROSITE" id="PS50181">
    <property type="entry name" value="FBOX"/>
    <property type="match status" value="1"/>
</dbReference>
<organism evidence="3 4">
    <name type="scientific">Eragrostis curvula</name>
    <name type="common">weeping love grass</name>
    <dbReference type="NCBI Taxonomy" id="38414"/>
    <lineage>
        <taxon>Eukaryota</taxon>
        <taxon>Viridiplantae</taxon>
        <taxon>Streptophyta</taxon>
        <taxon>Embryophyta</taxon>
        <taxon>Tracheophyta</taxon>
        <taxon>Spermatophyta</taxon>
        <taxon>Magnoliopsida</taxon>
        <taxon>Liliopsida</taxon>
        <taxon>Poales</taxon>
        <taxon>Poaceae</taxon>
        <taxon>PACMAD clade</taxon>
        <taxon>Chloridoideae</taxon>
        <taxon>Eragrostideae</taxon>
        <taxon>Eragrostidinae</taxon>
        <taxon>Eragrostis</taxon>
    </lineage>
</organism>
<dbReference type="InterPro" id="IPR001810">
    <property type="entry name" value="F-box_dom"/>
</dbReference>
<reference evidence="3 4" key="1">
    <citation type="journal article" date="2019" name="Sci. Rep.">
        <title>A high-quality genome of Eragrostis curvula grass provides insights into Poaceae evolution and supports new strategies to enhance forage quality.</title>
        <authorList>
            <person name="Carballo J."/>
            <person name="Santos B.A.C.M."/>
            <person name="Zappacosta D."/>
            <person name="Garbus I."/>
            <person name="Selva J.P."/>
            <person name="Gallo C.A."/>
            <person name="Diaz A."/>
            <person name="Albertini E."/>
            <person name="Caccamo M."/>
            <person name="Echenique V."/>
        </authorList>
    </citation>
    <scope>NUCLEOTIDE SEQUENCE [LARGE SCALE GENOMIC DNA]</scope>
    <source>
        <strain evidence="4">cv. Victoria</strain>
        <tissue evidence="3">Leaf</tissue>
    </source>
</reference>
<dbReference type="Gene3D" id="1.20.1280.50">
    <property type="match status" value="1"/>
</dbReference>
<accession>A0A5J9V6A9</accession>
<dbReference type="InterPro" id="IPR036047">
    <property type="entry name" value="F-box-like_dom_sf"/>
</dbReference>